<evidence type="ECO:0000256" key="8">
    <source>
        <dbReference type="ARBA" id="ARBA00023010"/>
    </source>
</evidence>
<evidence type="ECO:0000256" key="6">
    <source>
        <dbReference type="ARBA" id="ARBA00022927"/>
    </source>
</evidence>
<dbReference type="Proteomes" id="UP000190044">
    <property type="component" value="Unassembled WGS sequence"/>
</dbReference>
<feature type="domain" description="Protein export membrane protein SecD/SecF C-terminal" evidence="11">
    <location>
        <begin position="356"/>
        <end position="525"/>
    </location>
</feature>
<keyword evidence="15" id="KW-1185">Reference proteome</keyword>
<evidence type="ECO:0000256" key="4">
    <source>
        <dbReference type="ARBA" id="ARBA00022519"/>
    </source>
</evidence>
<accession>A0A1T4ZU63</accession>
<dbReference type="InterPro" id="IPR022813">
    <property type="entry name" value="SecD/SecF_arch_bac"/>
</dbReference>
<dbReference type="GO" id="GO:0006605">
    <property type="term" value="P:protein targeting"/>
    <property type="evidence" value="ECO:0007669"/>
    <property type="project" value="UniProtKB-UniRule"/>
</dbReference>
<dbReference type="FunFam" id="3.30.1360.200:FF:000002">
    <property type="entry name" value="Preprotein translocase subunit SecD"/>
    <property type="match status" value="1"/>
</dbReference>
<keyword evidence="3 10" id="KW-1003">Cell membrane</keyword>
<dbReference type="OrthoDB" id="9805019at2"/>
<dbReference type="GO" id="GO:0043952">
    <property type="term" value="P:protein transport by the Sec complex"/>
    <property type="evidence" value="ECO:0007669"/>
    <property type="project" value="UniProtKB-UniRule"/>
</dbReference>
<sequence length="537" mass="57633">MLDFPRWKTIGISLILLAGILFSIPSFLPEKAFNSLPGFAQTKVNLGLDLAGGSHLLLEADLADLQKTQLANMEKTVRTAMRGEHGADDDIAIGELRRSGNQISFLVRDQAQIDEARERLFRETQGAGLTGQRDWNINIVDVTRIVLTPTRAGQAQAISRAMDTARDIIDRRVNALGTREPTIIREGNDRIVVQVPGLQDPQALKELIGKTARLEFRMVDANADPAEAAAGRVPVGSEIVPYAEGEGSGAAFEVLSRQVMISGEQLIDARQSYDPQSNLPVVTIRFDSGGSSTFARVTQQNVGKRFAMVLDGKVLSAPSINEPILGGSAQISGNFTVASANALAISLRSGALPVKMAVVEERTVSPELGADSIEKGVIAGIIATVAVLTLMIIVYGRFGVYANIALIFNIFLIIAIMGAFNATLTLPGIAGFVLTIGAAVDANVLINERIREELKRGRRPFQAVELGYSEASRAIFDANVTNVIAAALMFWFGSGPIKGFAVVLTIGIITSVFTAVTVTRMFAAHWLRSRRPAAITI</sequence>
<dbReference type="SUPFAM" id="SSF82866">
    <property type="entry name" value="Multidrug efflux transporter AcrB transmembrane domain"/>
    <property type="match status" value="1"/>
</dbReference>
<dbReference type="InterPro" id="IPR005791">
    <property type="entry name" value="SecD"/>
</dbReference>
<gene>
    <name evidence="10" type="primary">secD</name>
    <name evidence="14" type="ORF">SAMN06295937_1001160</name>
</gene>
<reference evidence="15" key="1">
    <citation type="submission" date="2017-02" db="EMBL/GenBank/DDBJ databases">
        <authorList>
            <person name="Varghese N."/>
            <person name="Submissions S."/>
        </authorList>
    </citation>
    <scope>NUCLEOTIDE SEQUENCE [LARGE SCALE GENOMIC DNA]</scope>
    <source>
        <strain evidence="15">R11H</strain>
    </source>
</reference>
<evidence type="ECO:0000256" key="1">
    <source>
        <dbReference type="ARBA" id="ARBA00004651"/>
    </source>
</evidence>
<dbReference type="GO" id="GO:0015450">
    <property type="term" value="F:protein-transporting ATPase activity"/>
    <property type="evidence" value="ECO:0007669"/>
    <property type="project" value="InterPro"/>
</dbReference>
<comment type="function">
    <text evidence="10">Part of the Sec protein translocase complex. Interacts with the SecYEG preprotein conducting channel. SecDF uses the proton motive force (PMF) to complete protein translocation after the ATP-dependent function of SecA.</text>
</comment>
<comment type="similarity">
    <text evidence="10">Belongs to the SecD/SecF family. SecD subfamily.</text>
</comment>
<comment type="subcellular location">
    <subcellularLocation>
        <location evidence="1 10">Cell membrane</location>
        <topology evidence="1 10">Multi-pass membrane protein</topology>
    </subcellularLocation>
</comment>
<dbReference type="Pfam" id="PF07549">
    <property type="entry name" value="Sec_GG"/>
    <property type="match status" value="1"/>
</dbReference>
<feature type="transmembrane region" description="Helical" evidence="10">
    <location>
        <begin position="376"/>
        <end position="395"/>
    </location>
</feature>
<organism evidence="14 15">
    <name type="scientific">Sphingopyxis flava</name>
    <dbReference type="NCBI Taxonomy" id="1507287"/>
    <lineage>
        <taxon>Bacteria</taxon>
        <taxon>Pseudomonadati</taxon>
        <taxon>Pseudomonadota</taxon>
        <taxon>Alphaproteobacteria</taxon>
        <taxon>Sphingomonadales</taxon>
        <taxon>Sphingomonadaceae</taxon>
        <taxon>Sphingopyxis</taxon>
    </lineage>
</organism>
<comment type="subunit">
    <text evidence="10">Forms a complex with SecF. Part of the essential Sec protein translocation apparatus which comprises SecA, SecYEG and auxiliary proteins SecDF-YajC and YidC.</text>
</comment>
<dbReference type="NCBIfam" id="TIGR00916">
    <property type="entry name" value="2A0604s01"/>
    <property type="match status" value="1"/>
</dbReference>
<feature type="domain" description="Protein translocase subunit SecDF P1" evidence="12">
    <location>
        <begin position="162"/>
        <end position="220"/>
    </location>
</feature>
<name>A0A1T4ZU63_9SPHN</name>
<dbReference type="InterPro" id="IPR055344">
    <property type="entry name" value="SecD_SecF_C_bact"/>
</dbReference>
<keyword evidence="7 10" id="KW-1133">Transmembrane helix</keyword>
<evidence type="ECO:0000313" key="14">
    <source>
        <dbReference type="EMBL" id="SKB26137.1"/>
    </source>
</evidence>
<evidence type="ECO:0000256" key="3">
    <source>
        <dbReference type="ARBA" id="ARBA00022475"/>
    </source>
</evidence>
<dbReference type="PANTHER" id="PTHR30081:SF1">
    <property type="entry name" value="PROTEIN TRANSLOCASE SUBUNIT SECD"/>
    <property type="match status" value="1"/>
</dbReference>
<keyword evidence="2 10" id="KW-0813">Transport</keyword>
<dbReference type="FunFam" id="1.20.1640.10:FF:000004">
    <property type="entry name" value="Protein translocase subunit SecD"/>
    <property type="match status" value="1"/>
</dbReference>
<evidence type="ECO:0000256" key="10">
    <source>
        <dbReference type="HAMAP-Rule" id="MF_01463"/>
    </source>
</evidence>
<evidence type="ECO:0000256" key="7">
    <source>
        <dbReference type="ARBA" id="ARBA00022989"/>
    </source>
</evidence>
<dbReference type="InterPro" id="IPR048634">
    <property type="entry name" value="SecD_SecF_C"/>
</dbReference>
<evidence type="ECO:0000256" key="9">
    <source>
        <dbReference type="ARBA" id="ARBA00023136"/>
    </source>
</evidence>
<keyword evidence="9 10" id="KW-0472">Membrane</keyword>
<evidence type="ECO:0000259" key="13">
    <source>
        <dbReference type="Pfam" id="PF22599"/>
    </source>
</evidence>
<keyword evidence="6 10" id="KW-0653">Protein transport</keyword>
<dbReference type="GO" id="GO:0005886">
    <property type="term" value="C:plasma membrane"/>
    <property type="evidence" value="ECO:0007669"/>
    <property type="project" value="UniProtKB-SubCell"/>
</dbReference>
<dbReference type="EMBL" id="FUYP01000001">
    <property type="protein sequence ID" value="SKB26137.1"/>
    <property type="molecule type" value="Genomic_DNA"/>
</dbReference>
<feature type="transmembrane region" description="Helical" evidence="10">
    <location>
        <begin position="474"/>
        <end position="493"/>
    </location>
</feature>
<evidence type="ECO:0000259" key="12">
    <source>
        <dbReference type="Pfam" id="PF21760"/>
    </source>
</evidence>
<dbReference type="GO" id="GO:0065002">
    <property type="term" value="P:intracellular protein transmembrane transport"/>
    <property type="evidence" value="ECO:0007669"/>
    <property type="project" value="UniProtKB-UniRule"/>
</dbReference>
<dbReference type="PANTHER" id="PTHR30081">
    <property type="entry name" value="PROTEIN-EXPORT MEMBRANE PROTEIN SEC"/>
    <property type="match status" value="1"/>
</dbReference>
<dbReference type="NCBIfam" id="TIGR01129">
    <property type="entry name" value="secD"/>
    <property type="match status" value="1"/>
</dbReference>
<dbReference type="HAMAP" id="MF_01463_B">
    <property type="entry name" value="SecD_B"/>
    <property type="match status" value="1"/>
</dbReference>
<feature type="transmembrane region" description="Helical" evidence="10">
    <location>
        <begin position="499"/>
        <end position="523"/>
    </location>
</feature>
<evidence type="ECO:0000256" key="5">
    <source>
        <dbReference type="ARBA" id="ARBA00022692"/>
    </source>
</evidence>
<feature type="domain" description="SecDF P1 head subdomain" evidence="13">
    <location>
        <begin position="252"/>
        <end position="354"/>
    </location>
</feature>
<comment type="caution">
    <text evidence="10">Lacks conserved residue(s) required for the propagation of feature annotation.</text>
</comment>
<protein>
    <recommendedName>
        <fullName evidence="10">Protein translocase subunit SecD</fullName>
    </recommendedName>
</protein>
<keyword evidence="8 10" id="KW-0811">Translocation</keyword>
<dbReference type="Pfam" id="PF02355">
    <property type="entry name" value="SecD_SecF_C"/>
    <property type="match status" value="1"/>
</dbReference>
<feature type="transmembrane region" description="Helical" evidence="10">
    <location>
        <begin position="426"/>
        <end position="446"/>
    </location>
</feature>
<proteinExistence type="inferred from homology"/>
<dbReference type="InterPro" id="IPR054384">
    <property type="entry name" value="SecDF_P1_head"/>
</dbReference>
<feature type="transmembrane region" description="Helical" evidence="10">
    <location>
        <begin position="400"/>
        <end position="420"/>
    </location>
</feature>
<evidence type="ECO:0000256" key="2">
    <source>
        <dbReference type="ARBA" id="ARBA00022448"/>
    </source>
</evidence>
<dbReference type="InterPro" id="IPR048631">
    <property type="entry name" value="SecD_1st"/>
</dbReference>
<dbReference type="InterPro" id="IPR022646">
    <property type="entry name" value="SecD/SecF_CS"/>
</dbReference>
<dbReference type="Gene3D" id="3.30.1360.200">
    <property type="match status" value="1"/>
</dbReference>
<evidence type="ECO:0000313" key="15">
    <source>
        <dbReference type="Proteomes" id="UP000190044"/>
    </source>
</evidence>
<evidence type="ECO:0000259" key="11">
    <source>
        <dbReference type="Pfam" id="PF02355"/>
    </source>
</evidence>
<dbReference type="AlphaFoldDB" id="A0A1T4ZU63"/>
<dbReference type="RefSeq" id="WP_079636762.1">
    <property type="nucleotide sequence ID" value="NZ_FUYP01000001.1"/>
</dbReference>
<keyword evidence="5 10" id="KW-0812">Transmembrane</keyword>
<dbReference type="Pfam" id="PF22599">
    <property type="entry name" value="SecDF_P1_head"/>
    <property type="match status" value="1"/>
</dbReference>
<dbReference type="Pfam" id="PF21760">
    <property type="entry name" value="SecD_1st"/>
    <property type="match status" value="1"/>
</dbReference>
<dbReference type="Gene3D" id="3.30.70.3400">
    <property type="match status" value="1"/>
</dbReference>
<keyword evidence="4" id="KW-0997">Cell inner membrane</keyword>